<feature type="disulfide bond" description="Redox-active" evidence="10">
    <location>
        <begin position="31"/>
        <end position="34"/>
    </location>
</feature>
<dbReference type="AlphaFoldDB" id="I0GS60"/>
<dbReference type="PANTHER" id="PTHR45663:SF11">
    <property type="entry name" value="GEO12009P1"/>
    <property type="match status" value="1"/>
</dbReference>
<dbReference type="RefSeq" id="WP_014425028.1">
    <property type="nucleotide sequence ID" value="NC_017068.1"/>
</dbReference>
<dbReference type="Proteomes" id="UP000007887">
    <property type="component" value="Chromosome"/>
</dbReference>
<dbReference type="PATRIC" id="fig|927704.6.peg.1963"/>
<evidence type="ECO:0000256" key="7">
    <source>
        <dbReference type="NCBIfam" id="TIGR01068"/>
    </source>
</evidence>
<evidence type="ECO:0000256" key="10">
    <source>
        <dbReference type="PIRSR" id="PIRSR000077-4"/>
    </source>
</evidence>
<evidence type="ECO:0000256" key="2">
    <source>
        <dbReference type="ARBA" id="ARBA00020570"/>
    </source>
</evidence>
<reference evidence="12 13" key="1">
    <citation type="submission" date="2011-10" db="EMBL/GenBank/DDBJ databases">
        <title>Whole genome sequence of Selenomonas ruminantium subsp. lactilytica TAM6421.</title>
        <authorList>
            <person name="Oguchi A."/>
            <person name="Ankai A."/>
            <person name="Kaneko J."/>
            <person name="Yamada-Narita S."/>
            <person name="Fukui S."/>
            <person name="Takahashi M."/>
            <person name="Onodera T."/>
            <person name="Kojima S."/>
            <person name="Fushimi T."/>
            <person name="Abe N."/>
            <person name="Kamio Y."/>
            <person name="Yamazaki S."/>
            <person name="Fujita N."/>
        </authorList>
    </citation>
    <scope>NUCLEOTIDE SEQUENCE [LARGE SCALE GENOMIC DNA]</scope>
    <source>
        <strain evidence="13">NBRC 103574 / TAM6421</strain>
    </source>
</reference>
<dbReference type="NCBIfam" id="TIGR01068">
    <property type="entry name" value="thioredoxin"/>
    <property type="match status" value="1"/>
</dbReference>
<evidence type="ECO:0000256" key="5">
    <source>
        <dbReference type="ARBA" id="ARBA00023157"/>
    </source>
</evidence>
<protein>
    <recommendedName>
        <fullName evidence="2 7">Thioredoxin</fullName>
    </recommendedName>
</protein>
<name>I0GS60_SELRL</name>
<feature type="domain" description="Thioredoxin" evidence="11">
    <location>
        <begin position="1"/>
        <end position="102"/>
    </location>
</feature>
<dbReference type="PRINTS" id="PR00421">
    <property type="entry name" value="THIOREDOXIN"/>
</dbReference>
<gene>
    <name evidence="12" type="primary">trxA</name>
    <name evidence="12" type="ordered locus">SELR_18890</name>
</gene>
<dbReference type="GO" id="GO:0005829">
    <property type="term" value="C:cytosol"/>
    <property type="evidence" value="ECO:0007669"/>
    <property type="project" value="TreeGrafter"/>
</dbReference>
<dbReference type="KEGG" id="sri:SELR_18890"/>
<dbReference type="InterPro" id="IPR013766">
    <property type="entry name" value="Thioredoxin_domain"/>
</dbReference>
<feature type="active site" description="Nucleophile" evidence="9">
    <location>
        <position position="31"/>
    </location>
</feature>
<organism evidence="12 13">
    <name type="scientific">Selenomonas ruminantium subsp. lactilytica (strain NBRC 103574 / TAM6421)</name>
    <dbReference type="NCBI Taxonomy" id="927704"/>
    <lineage>
        <taxon>Bacteria</taxon>
        <taxon>Bacillati</taxon>
        <taxon>Bacillota</taxon>
        <taxon>Negativicutes</taxon>
        <taxon>Selenomonadales</taxon>
        <taxon>Selenomonadaceae</taxon>
        <taxon>Selenomonas</taxon>
    </lineage>
</organism>
<dbReference type="CDD" id="cd02947">
    <property type="entry name" value="TRX_family"/>
    <property type="match status" value="1"/>
</dbReference>
<sequence>MATTVITNDNFKNEVLDHPGTVLIDFWAEWCGPCRMLSPVIDEVAAENPAIKVGKVNVDEQQELAAQFGIMSIPTLLVFKNGQKVNESLGLIPKEQVEKLIG</sequence>
<feature type="site" description="Contributes to redox potential value" evidence="9">
    <location>
        <position position="33"/>
    </location>
</feature>
<dbReference type="PANTHER" id="PTHR45663">
    <property type="entry name" value="GEO12009P1"/>
    <property type="match status" value="1"/>
</dbReference>
<keyword evidence="5 10" id="KW-1015">Disulfide bond</keyword>
<evidence type="ECO:0000256" key="9">
    <source>
        <dbReference type="PIRSR" id="PIRSR000077-1"/>
    </source>
</evidence>
<dbReference type="PROSITE" id="PS51352">
    <property type="entry name" value="THIOREDOXIN_2"/>
    <property type="match status" value="1"/>
</dbReference>
<feature type="active site" description="Nucleophile" evidence="9">
    <location>
        <position position="34"/>
    </location>
</feature>
<dbReference type="eggNOG" id="COG3118">
    <property type="taxonomic scope" value="Bacteria"/>
</dbReference>
<dbReference type="Pfam" id="PF00085">
    <property type="entry name" value="Thioredoxin"/>
    <property type="match status" value="1"/>
</dbReference>
<evidence type="ECO:0000256" key="1">
    <source>
        <dbReference type="ARBA" id="ARBA00008987"/>
    </source>
</evidence>
<evidence type="ECO:0000313" key="13">
    <source>
        <dbReference type="Proteomes" id="UP000007887"/>
    </source>
</evidence>
<dbReference type="SUPFAM" id="SSF52833">
    <property type="entry name" value="Thioredoxin-like"/>
    <property type="match status" value="1"/>
</dbReference>
<evidence type="ECO:0000313" key="12">
    <source>
        <dbReference type="EMBL" id="BAL83597.1"/>
    </source>
</evidence>
<dbReference type="Gene3D" id="3.40.30.10">
    <property type="entry name" value="Glutaredoxin"/>
    <property type="match status" value="1"/>
</dbReference>
<keyword evidence="3" id="KW-0813">Transport</keyword>
<proteinExistence type="inferred from homology"/>
<evidence type="ECO:0000256" key="3">
    <source>
        <dbReference type="ARBA" id="ARBA00022448"/>
    </source>
</evidence>
<dbReference type="EMBL" id="AP012292">
    <property type="protein sequence ID" value="BAL83597.1"/>
    <property type="molecule type" value="Genomic_DNA"/>
</dbReference>
<dbReference type="OrthoDB" id="9790390at2"/>
<dbReference type="PROSITE" id="PS00194">
    <property type="entry name" value="THIOREDOXIN_1"/>
    <property type="match status" value="1"/>
</dbReference>
<evidence type="ECO:0000259" key="11">
    <source>
        <dbReference type="PROSITE" id="PS51352"/>
    </source>
</evidence>
<dbReference type="HOGENOM" id="CLU_090389_10_4_9"/>
<accession>I0GS60</accession>
<dbReference type="InterPro" id="IPR036249">
    <property type="entry name" value="Thioredoxin-like_sf"/>
</dbReference>
<evidence type="ECO:0000256" key="8">
    <source>
        <dbReference type="PIRNR" id="PIRNR000077"/>
    </source>
</evidence>
<feature type="site" description="Deprotonates C-terminal active site Cys" evidence="9">
    <location>
        <position position="25"/>
    </location>
</feature>
<keyword evidence="4" id="KW-0249">Electron transport</keyword>
<evidence type="ECO:0000256" key="4">
    <source>
        <dbReference type="ARBA" id="ARBA00022982"/>
    </source>
</evidence>
<dbReference type="FunFam" id="3.40.30.10:FF:000001">
    <property type="entry name" value="Thioredoxin"/>
    <property type="match status" value="1"/>
</dbReference>
<keyword evidence="6 10" id="KW-0676">Redox-active center</keyword>
<dbReference type="GO" id="GO:0015035">
    <property type="term" value="F:protein-disulfide reductase activity"/>
    <property type="evidence" value="ECO:0007669"/>
    <property type="project" value="UniProtKB-UniRule"/>
</dbReference>
<dbReference type="InterPro" id="IPR005746">
    <property type="entry name" value="Thioredoxin"/>
</dbReference>
<evidence type="ECO:0000256" key="6">
    <source>
        <dbReference type="ARBA" id="ARBA00023284"/>
    </source>
</evidence>
<dbReference type="GO" id="GO:0045454">
    <property type="term" value="P:cell redox homeostasis"/>
    <property type="evidence" value="ECO:0007669"/>
    <property type="project" value="TreeGrafter"/>
</dbReference>
<comment type="similarity">
    <text evidence="1 8">Belongs to the thioredoxin family.</text>
</comment>
<dbReference type="PIRSF" id="PIRSF000077">
    <property type="entry name" value="Thioredoxin"/>
    <property type="match status" value="1"/>
</dbReference>
<feature type="site" description="Contributes to redox potential value" evidence="9">
    <location>
        <position position="32"/>
    </location>
</feature>
<dbReference type="InterPro" id="IPR017937">
    <property type="entry name" value="Thioredoxin_CS"/>
</dbReference>